<dbReference type="Proteomes" id="UP001311915">
    <property type="component" value="Unassembled WGS sequence"/>
</dbReference>
<sequence>MVWGTQVLFDPMRNNACYSFPDANNVVHKEREMETGQYWFVTQLHGGHRTKLIENNHWIDSLEFIVEANTWLSIICSRVIPSRNEADVYLDRALLICAIIEGIPINVG</sequence>
<reference evidence="1 2" key="1">
    <citation type="submission" date="2023-10" db="EMBL/GenBank/DDBJ databases">
        <title>Genome-Wide Identification Analysis in wild type Solanum Pinnatisectum Reveals Some Genes Defensing Phytophthora Infestans.</title>
        <authorList>
            <person name="Sun C."/>
        </authorList>
    </citation>
    <scope>NUCLEOTIDE SEQUENCE [LARGE SCALE GENOMIC DNA]</scope>
    <source>
        <strain evidence="1">LQN</strain>
        <tissue evidence="1">Leaf</tissue>
    </source>
</reference>
<dbReference type="AlphaFoldDB" id="A0AAV9KSJ3"/>
<keyword evidence="2" id="KW-1185">Reference proteome</keyword>
<name>A0AAV9KSJ3_9SOLN</name>
<comment type="caution">
    <text evidence="1">The sequence shown here is derived from an EMBL/GenBank/DDBJ whole genome shotgun (WGS) entry which is preliminary data.</text>
</comment>
<accession>A0AAV9KSJ3</accession>
<organism evidence="1 2">
    <name type="scientific">Solanum pinnatisectum</name>
    <name type="common">tansyleaf nightshade</name>
    <dbReference type="NCBI Taxonomy" id="50273"/>
    <lineage>
        <taxon>Eukaryota</taxon>
        <taxon>Viridiplantae</taxon>
        <taxon>Streptophyta</taxon>
        <taxon>Embryophyta</taxon>
        <taxon>Tracheophyta</taxon>
        <taxon>Spermatophyta</taxon>
        <taxon>Magnoliopsida</taxon>
        <taxon>eudicotyledons</taxon>
        <taxon>Gunneridae</taxon>
        <taxon>Pentapetalae</taxon>
        <taxon>asterids</taxon>
        <taxon>lamiids</taxon>
        <taxon>Solanales</taxon>
        <taxon>Solanaceae</taxon>
        <taxon>Solanoideae</taxon>
        <taxon>Solaneae</taxon>
        <taxon>Solanum</taxon>
    </lineage>
</organism>
<dbReference type="EMBL" id="JAWPEI010000009">
    <property type="protein sequence ID" value="KAK4716271.1"/>
    <property type="molecule type" value="Genomic_DNA"/>
</dbReference>
<protein>
    <submittedName>
        <fullName evidence="1">Uncharacterized protein</fullName>
    </submittedName>
</protein>
<evidence type="ECO:0000313" key="1">
    <source>
        <dbReference type="EMBL" id="KAK4716271.1"/>
    </source>
</evidence>
<proteinExistence type="predicted"/>
<evidence type="ECO:0000313" key="2">
    <source>
        <dbReference type="Proteomes" id="UP001311915"/>
    </source>
</evidence>
<gene>
    <name evidence="1" type="ORF">R3W88_014609</name>
</gene>
<feature type="non-terminal residue" evidence="1">
    <location>
        <position position="1"/>
    </location>
</feature>